<dbReference type="SUPFAM" id="SSF57802">
    <property type="entry name" value="Rubredoxin-like"/>
    <property type="match status" value="1"/>
</dbReference>
<sequence length="54" mass="5887">MQKYVCTVCGYIYDPALGDPENGVQPGTAFADVPEDWVCPLCGVAKDMFEEVVD</sequence>
<dbReference type="GO" id="GO:0043448">
    <property type="term" value="P:alkane catabolic process"/>
    <property type="evidence" value="ECO:0007669"/>
    <property type="project" value="TreeGrafter"/>
</dbReference>
<dbReference type="GO" id="GO:0009055">
    <property type="term" value="F:electron transfer activity"/>
    <property type="evidence" value="ECO:0007669"/>
    <property type="project" value="InterPro"/>
</dbReference>
<comment type="caution">
    <text evidence="9">The sequence shown here is derived from an EMBL/GenBank/DDBJ whole genome shotgun (WGS) entry which is preliminary data.</text>
</comment>
<dbReference type="InterPro" id="IPR024935">
    <property type="entry name" value="Rubredoxin_dom"/>
</dbReference>
<organism evidence="9 10">
    <name type="scientific">Abyssobacteria bacterium (strain SURF_5)</name>
    <dbReference type="NCBI Taxonomy" id="2093360"/>
    <lineage>
        <taxon>Bacteria</taxon>
        <taxon>Pseudomonadati</taxon>
        <taxon>Candidatus Hydrogenedentota</taxon>
        <taxon>Candidatus Abyssobacteria</taxon>
    </lineage>
</organism>
<feature type="binding site" evidence="7">
    <location>
        <position position="39"/>
    </location>
    <ligand>
        <name>Fe cation</name>
        <dbReference type="ChEBI" id="CHEBI:24875"/>
    </ligand>
</feature>
<evidence type="ECO:0000256" key="4">
    <source>
        <dbReference type="ARBA" id="ARBA00022982"/>
    </source>
</evidence>
<dbReference type="PRINTS" id="PR00163">
    <property type="entry name" value="RUBREDOXIN"/>
</dbReference>
<feature type="binding site" evidence="7">
    <location>
        <position position="42"/>
    </location>
    <ligand>
        <name>Fe cation</name>
        <dbReference type="ChEBI" id="CHEBI:24875"/>
    </ligand>
</feature>
<dbReference type="InterPro" id="IPR050526">
    <property type="entry name" value="Rubredoxin_ET"/>
</dbReference>
<feature type="binding site" evidence="7">
    <location>
        <position position="9"/>
    </location>
    <ligand>
        <name>Fe cation</name>
        <dbReference type="ChEBI" id="CHEBI:24875"/>
    </ligand>
</feature>
<evidence type="ECO:0000256" key="5">
    <source>
        <dbReference type="ARBA" id="ARBA00023004"/>
    </source>
</evidence>
<dbReference type="NCBIfam" id="NF045768">
    <property type="entry name" value="RubredRD"/>
    <property type="match status" value="1"/>
</dbReference>
<dbReference type="PANTHER" id="PTHR47627:SF1">
    <property type="entry name" value="RUBREDOXIN-1-RELATED"/>
    <property type="match status" value="1"/>
</dbReference>
<evidence type="ECO:0000313" key="9">
    <source>
        <dbReference type="EMBL" id="RJP21722.1"/>
    </source>
</evidence>
<dbReference type="InterPro" id="IPR018527">
    <property type="entry name" value="Rubredoxin_Fe_BS"/>
</dbReference>
<evidence type="ECO:0000256" key="6">
    <source>
        <dbReference type="PIRNR" id="PIRNR000071"/>
    </source>
</evidence>
<keyword evidence="2 6" id="KW-0813">Transport</keyword>
<evidence type="ECO:0000256" key="7">
    <source>
        <dbReference type="PIRSR" id="PIRSR000071-1"/>
    </source>
</evidence>
<evidence type="ECO:0000259" key="8">
    <source>
        <dbReference type="PROSITE" id="PS50903"/>
    </source>
</evidence>
<evidence type="ECO:0000256" key="2">
    <source>
        <dbReference type="ARBA" id="ARBA00022448"/>
    </source>
</evidence>
<dbReference type="EMBL" id="QZKU01000065">
    <property type="protein sequence ID" value="RJP21722.1"/>
    <property type="molecule type" value="Genomic_DNA"/>
</dbReference>
<dbReference type="AlphaFoldDB" id="A0A3A4NRR8"/>
<feature type="binding site" evidence="7">
    <location>
        <position position="6"/>
    </location>
    <ligand>
        <name>Fe cation</name>
        <dbReference type="ChEBI" id="CHEBI:24875"/>
    </ligand>
</feature>
<evidence type="ECO:0000256" key="3">
    <source>
        <dbReference type="ARBA" id="ARBA00022723"/>
    </source>
</evidence>
<dbReference type="CDD" id="cd00730">
    <property type="entry name" value="rubredoxin"/>
    <property type="match status" value="1"/>
</dbReference>
<dbReference type="Proteomes" id="UP000265882">
    <property type="component" value="Unassembled WGS sequence"/>
</dbReference>
<comment type="cofactor">
    <cofactor evidence="6 7">
        <name>Fe(3+)</name>
        <dbReference type="ChEBI" id="CHEBI:29034"/>
    </cofactor>
    <text evidence="6 7">Binds 1 Fe(3+) ion per subunit.</text>
</comment>
<name>A0A3A4NRR8_ABYX5</name>
<dbReference type="InterPro" id="IPR024922">
    <property type="entry name" value="Rubredoxin"/>
</dbReference>
<dbReference type="PROSITE" id="PS50903">
    <property type="entry name" value="RUBREDOXIN_LIKE"/>
    <property type="match status" value="1"/>
</dbReference>
<proteinExistence type="inferred from homology"/>
<keyword evidence="5 6" id="KW-0408">Iron</keyword>
<evidence type="ECO:0000313" key="10">
    <source>
        <dbReference type="Proteomes" id="UP000265882"/>
    </source>
</evidence>
<keyword evidence="3 6" id="KW-0479">Metal-binding</keyword>
<dbReference type="GO" id="GO:0005506">
    <property type="term" value="F:iron ion binding"/>
    <property type="evidence" value="ECO:0007669"/>
    <property type="project" value="InterPro"/>
</dbReference>
<dbReference type="Pfam" id="PF00301">
    <property type="entry name" value="Rubredoxin"/>
    <property type="match status" value="1"/>
</dbReference>
<accession>A0A3A4NRR8</accession>
<reference evidence="9 10" key="1">
    <citation type="journal article" date="2017" name="ISME J.">
        <title>Energy and carbon metabolisms in a deep terrestrial subsurface fluid microbial community.</title>
        <authorList>
            <person name="Momper L."/>
            <person name="Jungbluth S.P."/>
            <person name="Lee M.D."/>
            <person name="Amend J.P."/>
        </authorList>
    </citation>
    <scope>NUCLEOTIDE SEQUENCE [LARGE SCALE GENOMIC DNA]</scope>
    <source>
        <strain evidence="9">SURF_5</strain>
    </source>
</reference>
<dbReference type="PIRSF" id="PIRSF000071">
    <property type="entry name" value="Rubredoxin"/>
    <property type="match status" value="1"/>
</dbReference>
<keyword evidence="4 6" id="KW-0249">Electron transport</keyword>
<dbReference type="PANTHER" id="PTHR47627">
    <property type="entry name" value="RUBREDOXIN"/>
    <property type="match status" value="1"/>
</dbReference>
<evidence type="ECO:0000256" key="1">
    <source>
        <dbReference type="ARBA" id="ARBA00005337"/>
    </source>
</evidence>
<protein>
    <recommendedName>
        <fullName evidence="6">Rubredoxin</fullName>
    </recommendedName>
</protein>
<dbReference type="FunFam" id="2.20.28.10:FF:000001">
    <property type="entry name" value="Rubredoxin"/>
    <property type="match status" value="1"/>
</dbReference>
<dbReference type="PROSITE" id="PS00202">
    <property type="entry name" value="RUBREDOXIN"/>
    <property type="match status" value="1"/>
</dbReference>
<comment type="similarity">
    <text evidence="1 6">Belongs to the rubredoxin family.</text>
</comment>
<gene>
    <name evidence="9" type="ORF">C4520_09375</name>
</gene>
<dbReference type="Gene3D" id="2.20.28.10">
    <property type="match status" value="1"/>
</dbReference>
<dbReference type="InterPro" id="IPR024934">
    <property type="entry name" value="Rubredoxin-like_dom"/>
</dbReference>
<feature type="domain" description="Rubredoxin-like" evidence="8">
    <location>
        <begin position="1"/>
        <end position="52"/>
    </location>
</feature>